<reference evidence="1 2" key="1">
    <citation type="submission" date="2016-08" db="EMBL/GenBank/DDBJ databases">
        <title>Novel Firmicutes and Novel Genomes.</title>
        <authorList>
            <person name="Poppleton D.I."/>
            <person name="Gribaldo S."/>
        </authorList>
    </citation>
    <scope>NUCLEOTIDE SEQUENCE [LARGE SCALE GENOMIC DNA]</scope>
    <source>
        <strain evidence="1 2">CTT3</strain>
    </source>
</reference>
<gene>
    <name evidence="1" type="ORF">BET03_03950</name>
</gene>
<accession>A0A419SZ16</accession>
<dbReference type="Pfam" id="PF11588">
    <property type="entry name" value="DUF3243"/>
    <property type="match status" value="1"/>
</dbReference>
<name>A0A419SZ16_9FIRM</name>
<dbReference type="AlphaFoldDB" id="A0A419SZ16"/>
<comment type="caution">
    <text evidence="1">The sequence shown here is derived from an EMBL/GenBank/DDBJ whole genome shotgun (WGS) entry which is preliminary data.</text>
</comment>
<keyword evidence="2" id="KW-1185">Reference proteome</keyword>
<sequence length="81" mass="9363">MGTLENWHKWKQQLNKAVQLGETVGMSDETINNIAERVGTFLANNVEPQNDEERLLKELWDVADEEDRKVLAKLVVRLTDK</sequence>
<dbReference type="InterPro" id="IPR038292">
    <property type="entry name" value="YmfJ/YflH_sf"/>
</dbReference>
<evidence type="ECO:0000313" key="1">
    <source>
        <dbReference type="EMBL" id="RKD30500.1"/>
    </source>
</evidence>
<protein>
    <recommendedName>
        <fullName evidence="3">DUF3243 domain-containing protein</fullName>
    </recommendedName>
</protein>
<evidence type="ECO:0008006" key="3">
    <source>
        <dbReference type="Google" id="ProtNLM"/>
    </source>
</evidence>
<dbReference type="InterPro" id="IPR021637">
    <property type="entry name" value="DUF3243"/>
</dbReference>
<dbReference type="Gene3D" id="1.10.760.20">
    <property type="entry name" value="Protein of unknown function DUF3243"/>
    <property type="match status" value="1"/>
</dbReference>
<dbReference type="Proteomes" id="UP000284177">
    <property type="component" value="Unassembled WGS sequence"/>
</dbReference>
<dbReference type="OrthoDB" id="2382009at2"/>
<evidence type="ECO:0000313" key="2">
    <source>
        <dbReference type="Proteomes" id="UP000284177"/>
    </source>
</evidence>
<dbReference type="RefSeq" id="WP_120169906.1">
    <property type="nucleotide sequence ID" value="NZ_MCIB01000034.1"/>
</dbReference>
<dbReference type="EMBL" id="MCIB01000034">
    <property type="protein sequence ID" value="RKD30500.1"/>
    <property type="molecule type" value="Genomic_DNA"/>
</dbReference>
<organism evidence="1 2">
    <name type="scientific">Thermohalobacter berrensis</name>
    <dbReference type="NCBI Taxonomy" id="99594"/>
    <lineage>
        <taxon>Bacteria</taxon>
        <taxon>Bacillati</taxon>
        <taxon>Bacillota</taxon>
        <taxon>Tissierellia</taxon>
        <taxon>Tissierellales</taxon>
        <taxon>Thermohalobacteraceae</taxon>
        <taxon>Thermohalobacter</taxon>
    </lineage>
</organism>
<dbReference type="InterPro" id="IPR024702">
    <property type="entry name" value="Uncharacterised_YmfJ"/>
</dbReference>
<proteinExistence type="predicted"/>
<dbReference type="PIRSF" id="PIRSF004764">
    <property type="entry name" value="YmfJ"/>
    <property type="match status" value="1"/>
</dbReference>